<reference evidence="3 4" key="1">
    <citation type="submission" date="2020-10" db="EMBL/GenBank/DDBJ databases">
        <title>Phylogeny of dyella-like bacteria.</title>
        <authorList>
            <person name="Fu J."/>
        </authorList>
    </citation>
    <scope>NUCLEOTIDE SEQUENCE [LARGE SCALE GENOMIC DNA]</scope>
    <source>
        <strain evidence="3 4">BB4</strain>
    </source>
</reference>
<dbReference type="SUPFAM" id="SSF53067">
    <property type="entry name" value="Actin-like ATPase domain"/>
    <property type="match status" value="1"/>
</dbReference>
<proteinExistence type="predicted"/>
<dbReference type="PANTHER" id="PTHR40278:SF1">
    <property type="entry name" value="DNA UTILIZATION PROTEIN HOFN"/>
    <property type="match status" value="1"/>
</dbReference>
<keyword evidence="4" id="KW-1185">Reference proteome</keyword>
<feature type="compositionally biased region" description="Low complexity" evidence="1">
    <location>
        <begin position="367"/>
        <end position="378"/>
    </location>
</feature>
<dbReference type="EMBL" id="JADIKD010000005">
    <property type="protein sequence ID" value="MFK2915836.1"/>
    <property type="molecule type" value="Genomic_DNA"/>
</dbReference>
<name>A0ABW8JZ61_9GAMM</name>
<gene>
    <name evidence="3" type="ORF">ISS97_01060</name>
</gene>
<keyword evidence="2" id="KW-0812">Transmembrane</keyword>
<feature type="region of interest" description="Disordered" evidence="1">
    <location>
        <begin position="366"/>
        <end position="385"/>
    </location>
</feature>
<dbReference type="InterPro" id="IPR007813">
    <property type="entry name" value="PilN"/>
</dbReference>
<dbReference type="InterPro" id="IPR043129">
    <property type="entry name" value="ATPase_NBD"/>
</dbReference>
<sequence length="385" mass="41820">MTSSLRPQLERVRRAWRASPLPRFFAWWGGELAFLVPARSRVLFGGGAAWHLLERAGDDWRLRRTGSHDMLAQWPDSLDAASQQVALADGLRGVDREDLRLALCLPASAVLRRLLMLPAAARDTLQQVGAFEMDRQTPFRAEQVRYDIRELDTPAPAGRLAAELVAVPRTTLDPLLARLGQVGIAVDAVDLGVDGGRLGVNLLPAELAPRRSHPRQRLNLALTAACVLLLALVLGQWLHNRESALAQMQTQVETMRAEAQEVGGLRQQLQDNAGAAGFLAARKKSTVSALAVLQDITQRLPITAWLERLTIDNAGQVGFQGQSPQAARLVDALKDSTVISNPNFQGTIQADPSTGKERFYMVAQMRKPTAAKTAPAAPSSNGGKP</sequence>
<dbReference type="InterPro" id="IPR052534">
    <property type="entry name" value="Extracell_DNA_Util/SecSys_Comp"/>
</dbReference>
<evidence type="ECO:0000256" key="2">
    <source>
        <dbReference type="SAM" id="Phobius"/>
    </source>
</evidence>
<dbReference type="PANTHER" id="PTHR40278">
    <property type="entry name" value="DNA UTILIZATION PROTEIN HOFN"/>
    <property type="match status" value="1"/>
</dbReference>
<protein>
    <submittedName>
        <fullName evidence="3">PilN domain-containing protein</fullName>
    </submittedName>
</protein>
<comment type="caution">
    <text evidence="3">The sequence shown here is derived from an EMBL/GenBank/DDBJ whole genome shotgun (WGS) entry which is preliminary data.</text>
</comment>
<keyword evidence="2" id="KW-0472">Membrane</keyword>
<evidence type="ECO:0000313" key="3">
    <source>
        <dbReference type="EMBL" id="MFK2915836.1"/>
    </source>
</evidence>
<organism evidence="3 4">
    <name type="scientific">Dyella koreensis</name>
    <dbReference type="NCBI Taxonomy" id="311235"/>
    <lineage>
        <taxon>Bacteria</taxon>
        <taxon>Pseudomonadati</taxon>
        <taxon>Pseudomonadota</taxon>
        <taxon>Gammaproteobacteria</taxon>
        <taxon>Lysobacterales</taxon>
        <taxon>Rhodanobacteraceae</taxon>
        <taxon>Dyella</taxon>
    </lineage>
</organism>
<dbReference type="Pfam" id="PF05137">
    <property type="entry name" value="PilN"/>
    <property type="match status" value="1"/>
</dbReference>
<dbReference type="Proteomes" id="UP001620408">
    <property type="component" value="Unassembled WGS sequence"/>
</dbReference>
<dbReference type="RefSeq" id="WP_379987427.1">
    <property type="nucleotide sequence ID" value="NZ_JADIKD010000005.1"/>
</dbReference>
<keyword evidence="2" id="KW-1133">Transmembrane helix</keyword>
<accession>A0ABW8JZ61</accession>
<evidence type="ECO:0000256" key="1">
    <source>
        <dbReference type="SAM" id="MobiDB-lite"/>
    </source>
</evidence>
<evidence type="ECO:0000313" key="4">
    <source>
        <dbReference type="Proteomes" id="UP001620408"/>
    </source>
</evidence>
<dbReference type="Gene3D" id="3.30.420.380">
    <property type="match status" value="1"/>
</dbReference>
<feature type="transmembrane region" description="Helical" evidence="2">
    <location>
        <begin position="218"/>
        <end position="238"/>
    </location>
</feature>